<keyword evidence="7" id="KW-1015">Disulfide bond</keyword>
<comment type="subunit">
    <text evidence="2">Interacts with T-cell surface antigen CD2.</text>
</comment>
<name>A0AAD3MRQ7_LATJO</name>
<keyword evidence="13" id="KW-0812">Transmembrane</keyword>
<gene>
    <name evidence="15" type="ORF">AKAME5_001119600</name>
</gene>
<proteinExistence type="predicted"/>
<evidence type="ECO:0000256" key="10">
    <source>
        <dbReference type="ARBA" id="ARBA00029920"/>
    </source>
</evidence>
<comment type="caution">
    <text evidence="15">The sequence shown here is derived from an EMBL/GenBank/DDBJ whole genome shotgun (WGS) entry which is preliminary data.</text>
</comment>
<evidence type="ECO:0000256" key="12">
    <source>
        <dbReference type="ARBA" id="ARBA00031867"/>
    </source>
</evidence>
<evidence type="ECO:0000256" key="9">
    <source>
        <dbReference type="ARBA" id="ARBA00023288"/>
    </source>
</evidence>
<dbReference type="Pfam" id="PF25152">
    <property type="entry name" value="CD59"/>
    <property type="match status" value="1"/>
</dbReference>
<evidence type="ECO:0000256" key="7">
    <source>
        <dbReference type="ARBA" id="ARBA00023157"/>
    </source>
</evidence>
<evidence type="ECO:0000256" key="6">
    <source>
        <dbReference type="ARBA" id="ARBA00023136"/>
    </source>
</evidence>
<reference evidence="15" key="1">
    <citation type="submission" date="2022-08" db="EMBL/GenBank/DDBJ databases">
        <title>Genome sequencing of akame (Lates japonicus).</title>
        <authorList>
            <person name="Hashiguchi Y."/>
            <person name="Takahashi H."/>
        </authorList>
    </citation>
    <scope>NUCLEOTIDE SEQUENCE</scope>
    <source>
        <strain evidence="15">Kochi</strain>
    </source>
</reference>
<keyword evidence="8" id="KW-0325">Glycoprotein</keyword>
<dbReference type="InterPro" id="IPR056949">
    <property type="entry name" value="CD59"/>
</dbReference>
<sequence length="151" mass="17068">MTELKVIFYLFTEVTAPSVTMRSSVVFCLAVSFAMFGFGLSLQCYSCPDGSINICEVKQECGQGEDSCLKLTSGGKSYAECLRNADCDFMTLAVRYALADFDFSCCQTELCNEEKKTFFQKVGHLQVREKVWLERRHRAEEDARTQEGKTD</sequence>
<dbReference type="Proteomes" id="UP001279410">
    <property type="component" value="Unassembled WGS sequence"/>
</dbReference>
<dbReference type="CDD" id="cd23554">
    <property type="entry name" value="TFP_LU_ECD_CD59"/>
    <property type="match status" value="1"/>
</dbReference>
<feature type="domain" description="UPAR/Ly6" evidence="14">
    <location>
        <begin position="42"/>
        <end position="121"/>
    </location>
</feature>
<evidence type="ECO:0000256" key="8">
    <source>
        <dbReference type="ARBA" id="ARBA00023180"/>
    </source>
</evidence>
<evidence type="ECO:0000313" key="15">
    <source>
        <dbReference type="EMBL" id="GLD59170.1"/>
    </source>
</evidence>
<dbReference type="AlphaFoldDB" id="A0AAD3MRQ7"/>
<organism evidence="15 16">
    <name type="scientific">Lates japonicus</name>
    <name type="common">Japanese lates</name>
    <dbReference type="NCBI Taxonomy" id="270547"/>
    <lineage>
        <taxon>Eukaryota</taxon>
        <taxon>Metazoa</taxon>
        <taxon>Chordata</taxon>
        <taxon>Craniata</taxon>
        <taxon>Vertebrata</taxon>
        <taxon>Euteleostomi</taxon>
        <taxon>Actinopterygii</taxon>
        <taxon>Neopterygii</taxon>
        <taxon>Teleostei</taxon>
        <taxon>Neoteleostei</taxon>
        <taxon>Acanthomorphata</taxon>
        <taxon>Carangaria</taxon>
        <taxon>Carangaria incertae sedis</taxon>
        <taxon>Centropomidae</taxon>
        <taxon>Lates</taxon>
    </lineage>
</organism>
<dbReference type="SMART" id="SM00134">
    <property type="entry name" value="LU"/>
    <property type="match status" value="1"/>
</dbReference>
<comment type="subcellular location">
    <subcellularLocation>
        <location evidence="1">Membrane</location>
        <topology evidence="1">Lipid-anchor</topology>
        <topology evidence="1">GPI-anchor</topology>
    </subcellularLocation>
</comment>
<dbReference type="GO" id="GO:0098552">
    <property type="term" value="C:side of membrane"/>
    <property type="evidence" value="ECO:0007669"/>
    <property type="project" value="UniProtKB-KW"/>
</dbReference>
<dbReference type="InterPro" id="IPR018363">
    <property type="entry name" value="CD59_antigen_CS"/>
</dbReference>
<evidence type="ECO:0000256" key="13">
    <source>
        <dbReference type="SAM" id="Phobius"/>
    </source>
</evidence>
<keyword evidence="13" id="KW-1133">Transmembrane helix</keyword>
<keyword evidence="4" id="KW-0336">GPI-anchor</keyword>
<keyword evidence="16" id="KW-1185">Reference proteome</keyword>
<accession>A0AAD3MRQ7</accession>
<dbReference type="InterPro" id="IPR016054">
    <property type="entry name" value="LY6_UPA_recep-like"/>
</dbReference>
<evidence type="ECO:0000256" key="5">
    <source>
        <dbReference type="ARBA" id="ARBA00022729"/>
    </source>
</evidence>
<protein>
    <recommendedName>
        <fullName evidence="3">CD59 glycoprotein</fullName>
    </recommendedName>
    <alternativeName>
        <fullName evidence="11">MAC-inhibitory protein</fullName>
    </alternativeName>
    <alternativeName>
        <fullName evidence="12">Membrane attack complex inhibition factor</fullName>
    </alternativeName>
    <alternativeName>
        <fullName evidence="10">Protectin</fullName>
    </alternativeName>
</protein>
<keyword evidence="6 13" id="KW-0472">Membrane</keyword>
<evidence type="ECO:0000259" key="14">
    <source>
        <dbReference type="SMART" id="SM00134"/>
    </source>
</evidence>
<dbReference type="EMBL" id="BRZM01000037">
    <property type="protein sequence ID" value="GLD59170.1"/>
    <property type="molecule type" value="Genomic_DNA"/>
</dbReference>
<keyword evidence="9" id="KW-0449">Lipoprotein</keyword>
<feature type="transmembrane region" description="Helical" evidence="13">
    <location>
        <begin position="20"/>
        <end position="42"/>
    </location>
</feature>
<evidence type="ECO:0000256" key="2">
    <source>
        <dbReference type="ARBA" id="ARBA00011481"/>
    </source>
</evidence>
<evidence type="ECO:0000256" key="11">
    <source>
        <dbReference type="ARBA" id="ARBA00031590"/>
    </source>
</evidence>
<dbReference type="InterPro" id="IPR045860">
    <property type="entry name" value="Snake_toxin-like_sf"/>
</dbReference>
<evidence type="ECO:0000256" key="3">
    <source>
        <dbReference type="ARBA" id="ARBA00015038"/>
    </source>
</evidence>
<evidence type="ECO:0000313" key="16">
    <source>
        <dbReference type="Proteomes" id="UP001279410"/>
    </source>
</evidence>
<keyword evidence="5" id="KW-0732">Signal</keyword>
<evidence type="ECO:0000256" key="4">
    <source>
        <dbReference type="ARBA" id="ARBA00022622"/>
    </source>
</evidence>
<evidence type="ECO:0000256" key="1">
    <source>
        <dbReference type="ARBA" id="ARBA00004589"/>
    </source>
</evidence>
<dbReference type="SUPFAM" id="SSF57302">
    <property type="entry name" value="Snake toxin-like"/>
    <property type="match status" value="1"/>
</dbReference>
<dbReference type="Gene3D" id="2.10.60.10">
    <property type="entry name" value="CD59"/>
    <property type="match status" value="1"/>
</dbReference>
<dbReference type="PROSITE" id="PS00983">
    <property type="entry name" value="LY6_UPAR"/>
    <property type="match status" value="1"/>
</dbReference>